<evidence type="ECO:0000313" key="1">
    <source>
        <dbReference type="EMBL" id="MRX80474.1"/>
    </source>
</evidence>
<gene>
    <name evidence="1" type="ORF">GJE22_07730</name>
</gene>
<dbReference type="InterPro" id="IPR023811">
    <property type="entry name" value="CHP04076"/>
</dbReference>
<reference evidence="2" key="1">
    <citation type="submission" date="2019-08" db="EMBL/GenBank/DDBJ databases">
        <title>Arthrobacter sp. nov., isolated from plateau pika and Tibetan wild ass.</title>
        <authorList>
            <person name="Ge Y."/>
        </authorList>
    </citation>
    <scope>NUCLEOTIDE SEQUENCE [LARGE SCALE GENOMIC DNA]</scope>
    <source>
        <strain evidence="2">HF-1365</strain>
    </source>
</reference>
<keyword evidence="2" id="KW-1185">Reference proteome</keyword>
<dbReference type="NCBIfam" id="TIGR04076">
    <property type="entry name" value="TIGR04076 family protein"/>
    <property type="match status" value="1"/>
</dbReference>
<dbReference type="EMBL" id="VTFZ01000010">
    <property type="protein sequence ID" value="MRX80474.1"/>
    <property type="molecule type" value="Genomic_DNA"/>
</dbReference>
<protein>
    <submittedName>
        <fullName evidence="1">TIGR04076 family protein</fullName>
    </submittedName>
</protein>
<sequence length="141" mass="16060">MKHQCRVTVLETKCFPELQARYLADPASGPCPCFAAGQEYLFEREDSKDDFWHFGRDLDLKFPCAEAWDCISRYIYTALQGGSIMHGWTADDRMMIACCNDGTRPVVFKIERIDIPETDAERAWLAERDFSNSAEDAYAGA</sequence>
<accession>A0A7K0GAQ5</accession>
<organism evidence="1 2">
    <name type="scientific">Enorma shizhengliae</name>
    <dbReference type="NCBI Taxonomy" id="2606615"/>
    <lineage>
        <taxon>Bacteria</taxon>
        <taxon>Bacillati</taxon>
        <taxon>Actinomycetota</taxon>
        <taxon>Coriobacteriia</taxon>
        <taxon>Coriobacteriales</taxon>
        <taxon>Coriobacteriaceae</taxon>
        <taxon>Enorma</taxon>
    </lineage>
</organism>
<dbReference type="AlphaFoldDB" id="A0A7K0GAQ5"/>
<proteinExistence type="predicted"/>
<dbReference type="RefSeq" id="WP_144687891.1">
    <property type="nucleotide sequence ID" value="NZ_VLLQ01000003.1"/>
</dbReference>
<evidence type="ECO:0000313" key="2">
    <source>
        <dbReference type="Proteomes" id="UP000470010"/>
    </source>
</evidence>
<dbReference type="Proteomes" id="UP000470010">
    <property type="component" value="Unassembled WGS sequence"/>
</dbReference>
<name>A0A7K0GAQ5_9ACTN</name>
<comment type="caution">
    <text evidence="1">The sequence shown here is derived from an EMBL/GenBank/DDBJ whole genome shotgun (WGS) entry which is preliminary data.</text>
</comment>